<evidence type="ECO:0008006" key="4">
    <source>
        <dbReference type="Google" id="ProtNLM"/>
    </source>
</evidence>
<dbReference type="SUPFAM" id="SSF52266">
    <property type="entry name" value="SGNH hydrolase"/>
    <property type="match status" value="1"/>
</dbReference>
<accession>A0A0W8G6Q1</accession>
<sequence length="395" mass="42879">MAHAAPDAPKPKRPMAALRRALFIGLYLLGLLAFLEIAGRVTWLCLDKTWGLLVPQEIARFDDALGWSLVPGARAVSKSTGQAIEYAINSGGFRDREFPREKPAGVFRILVLGDSHAFGFGVPLGTHFTKLLEGYFTNVEVMNLGVSGYGVDQELLFLRDTGFAYHPDLVVAYVPHYADSRHMRDKVWGMGKPRFLLENGELVLTNSPVANNSLLYRLLIDADRFASSWSKAYLLLRDAVIHFSVQKDQVKAETLPDDLARTVGNGDAATTGKPAGETAPPAPDAATAEAEAFLAEVNRMGEAVVFAMNDESRAHGAKFALVTRIGVLAVAAYNRGIPALYLFDALQNPRLILAGDPTRHPNESASGIIAWEIARFLMANGLVPAPHMPVHGAPK</sequence>
<protein>
    <recommendedName>
        <fullName evidence="4">SGNH hydrolase-type esterase domain-containing protein</fullName>
    </recommendedName>
</protein>
<dbReference type="EMBL" id="LNQE01000168">
    <property type="protein sequence ID" value="KUG28852.1"/>
    <property type="molecule type" value="Genomic_DNA"/>
</dbReference>
<feature type="compositionally biased region" description="Low complexity" evidence="1">
    <location>
        <begin position="274"/>
        <end position="285"/>
    </location>
</feature>
<keyword evidence="2" id="KW-0472">Membrane</keyword>
<organism evidence="3">
    <name type="scientific">hydrocarbon metagenome</name>
    <dbReference type="NCBI Taxonomy" id="938273"/>
    <lineage>
        <taxon>unclassified sequences</taxon>
        <taxon>metagenomes</taxon>
        <taxon>ecological metagenomes</taxon>
    </lineage>
</organism>
<feature type="region of interest" description="Disordered" evidence="1">
    <location>
        <begin position="261"/>
        <end position="285"/>
    </location>
</feature>
<evidence type="ECO:0000313" key="3">
    <source>
        <dbReference type="EMBL" id="KUG28852.1"/>
    </source>
</evidence>
<comment type="caution">
    <text evidence="3">The sequence shown here is derived from an EMBL/GenBank/DDBJ whole genome shotgun (WGS) entry which is preliminary data.</text>
</comment>
<feature type="transmembrane region" description="Helical" evidence="2">
    <location>
        <begin position="21"/>
        <end position="43"/>
    </location>
</feature>
<dbReference type="AlphaFoldDB" id="A0A0W8G6Q1"/>
<reference evidence="3" key="1">
    <citation type="journal article" date="2015" name="Proc. Natl. Acad. Sci. U.S.A.">
        <title>Networks of energetic and metabolic interactions define dynamics in microbial communities.</title>
        <authorList>
            <person name="Embree M."/>
            <person name="Liu J.K."/>
            <person name="Al-Bassam M.M."/>
            <person name="Zengler K."/>
        </authorList>
    </citation>
    <scope>NUCLEOTIDE SEQUENCE</scope>
</reference>
<dbReference type="Gene3D" id="3.40.50.1110">
    <property type="entry name" value="SGNH hydrolase"/>
    <property type="match status" value="1"/>
</dbReference>
<keyword evidence="2" id="KW-0812">Transmembrane</keyword>
<keyword evidence="2" id="KW-1133">Transmembrane helix</keyword>
<proteinExistence type="predicted"/>
<dbReference type="InterPro" id="IPR036514">
    <property type="entry name" value="SGNH_hydro_sf"/>
</dbReference>
<evidence type="ECO:0000256" key="1">
    <source>
        <dbReference type="SAM" id="MobiDB-lite"/>
    </source>
</evidence>
<name>A0A0W8G6Q1_9ZZZZ</name>
<gene>
    <name evidence="3" type="ORF">ASZ90_001267</name>
</gene>
<dbReference type="CDD" id="cd00229">
    <property type="entry name" value="SGNH_hydrolase"/>
    <property type="match status" value="1"/>
</dbReference>
<evidence type="ECO:0000256" key="2">
    <source>
        <dbReference type="SAM" id="Phobius"/>
    </source>
</evidence>